<sequence>MSGTPELSDEAVRRFARIREDFTRMMLGYRFGMEQVATRLDILREEFTELHQDNPIEHISTRLKSPESIIAKAARQGVELEIEPLRQAITDIAGIRVVCPFVADVYRLVDSLTEQPDITVCTVKDYIANPKPNGYRSLHVILEIPVFLSSGAVQVPVEVQFRTVAMDFWASTEHKIFYKYEGDVPADLRRRITEAASTAARMDEEMADLLRRVHGETGGPPDQARIAGPEFI</sequence>
<dbReference type="PANTHER" id="PTHR47837:SF2">
    <property type="entry name" value="GTP PYROPHOSPHOKINASE YWAC"/>
    <property type="match status" value="1"/>
</dbReference>
<name>A0ABZ2MH69_9MICO</name>
<dbReference type="InterPro" id="IPR043519">
    <property type="entry name" value="NT_sf"/>
</dbReference>
<feature type="domain" description="RelA/SpoT" evidence="1">
    <location>
        <begin position="61"/>
        <end position="184"/>
    </location>
</feature>
<dbReference type="PANTHER" id="PTHR47837">
    <property type="entry name" value="GTP PYROPHOSPHOKINASE YJBM"/>
    <property type="match status" value="1"/>
</dbReference>
<dbReference type="Gene3D" id="1.10.287.860">
    <property type="entry name" value="Nucleotidyltransferase"/>
    <property type="match status" value="1"/>
</dbReference>
<dbReference type="Proteomes" id="UP001382727">
    <property type="component" value="Chromosome"/>
</dbReference>
<dbReference type="InterPro" id="IPR052366">
    <property type="entry name" value="GTP_Pyrophosphokinase"/>
</dbReference>
<gene>
    <name evidence="2" type="ORF">V1351_15260</name>
</gene>
<evidence type="ECO:0000259" key="1">
    <source>
        <dbReference type="SMART" id="SM00954"/>
    </source>
</evidence>
<evidence type="ECO:0000313" key="2">
    <source>
        <dbReference type="EMBL" id="WXB76280.1"/>
    </source>
</evidence>
<dbReference type="SUPFAM" id="SSF81301">
    <property type="entry name" value="Nucleotidyltransferase"/>
    <property type="match status" value="1"/>
</dbReference>
<dbReference type="InterPro" id="IPR007685">
    <property type="entry name" value="RelA_SpoT"/>
</dbReference>
<keyword evidence="3" id="KW-1185">Reference proteome</keyword>
<dbReference type="EMBL" id="CP144913">
    <property type="protein sequence ID" value="WXB76280.1"/>
    <property type="molecule type" value="Genomic_DNA"/>
</dbReference>
<reference evidence="2 3" key="1">
    <citation type="submission" date="2024-02" db="EMBL/GenBank/DDBJ databases">
        <title>Janibacter sp. nov., isolated from gut of marine sandworm.</title>
        <authorList>
            <person name="Kim B."/>
            <person name="Jun M.O."/>
            <person name="Shin N.-R."/>
        </authorList>
    </citation>
    <scope>NUCLEOTIDE SEQUENCE [LARGE SCALE GENOMIC DNA]</scope>
    <source>
        <strain evidence="2 3">A1S7</strain>
    </source>
</reference>
<dbReference type="SMART" id="SM00954">
    <property type="entry name" value="RelA_SpoT"/>
    <property type="match status" value="1"/>
</dbReference>
<dbReference type="RefSeq" id="WP_338749103.1">
    <property type="nucleotide sequence ID" value="NZ_CP144913.1"/>
</dbReference>
<dbReference type="CDD" id="cd05399">
    <property type="entry name" value="NT_Rel-Spo_like"/>
    <property type="match status" value="1"/>
</dbReference>
<dbReference type="Gene3D" id="3.30.460.10">
    <property type="entry name" value="Beta Polymerase, domain 2"/>
    <property type="match status" value="1"/>
</dbReference>
<accession>A0ABZ2MH69</accession>
<organism evidence="2 3">
    <name type="scientific">Janibacter alittae</name>
    <dbReference type="NCBI Taxonomy" id="3115209"/>
    <lineage>
        <taxon>Bacteria</taxon>
        <taxon>Bacillati</taxon>
        <taxon>Actinomycetota</taxon>
        <taxon>Actinomycetes</taxon>
        <taxon>Micrococcales</taxon>
        <taxon>Intrasporangiaceae</taxon>
        <taxon>Janibacter</taxon>
    </lineage>
</organism>
<proteinExistence type="predicted"/>
<evidence type="ECO:0000313" key="3">
    <source>
        <dbReference type="Proteomes" id="UP001382727"/>
    </source>
</evidence>
<protein>
    <submittedName>
        <fullName evidence="2">GTP pyrophosphokinase family protein</fullName>
    </submittedName>
</protein>
<dbReference type="Pfam" id="PF04607">
    <property type="entry name" value="RelA_SpoT"/>
    <property type="match status" value="1"/>
</dbReference>